<evidence type="ECO:0000256" key="1">
    <source>
        <dbReference type="ARBA" id="ARBA00001424"/>
    </source>
</evidence>
<dbReference type="InterPro" id="IPR052433">
    <property type="entry name" value="X-Pro_dipept-like"/>
</dbReference>
<dbReference type="InterPro" id="IPR000994">
    <property type="entry name" value="Pept_M24"/>
</dbReference>
<dbReference type="Pfam" id="PF05195">
    <property type="entry name" value="AMP_N"/>
    <property type="match status" value="1"/>
</dbReference>
<dbReference type="GO" id="GO:0005829">
    <property type="term" value="C:cytosol"/>
    <property type="evidence" value="ECO:0007669"/>
    <property type="project" value="TreeGrafter"/>
</dbReference>
<sequence length="421" mass="47055">MHINELQSRRAALFDKMEDESFALVFAGKPKCLSADQDYPFESNRNFFYLTGINQEGSSLLLIKRGAECREFLFISPYDETKEKWYGKKLTPEEAKLVSGVNNVLLTPYLTSRLDRLLRQGIDEEAPMGLGYFDLSPELKIEEELDVKAFVGSLHAIYPGLRVVDLAPMVFDLRAKKSEAEVGCIKRAIEHTKAGLLRAYSLIAPGAYEYELSLGFFQASQSSNALGGLSFPSIVASGENGTTLHYPNPQSKLKEGTLVLFDVGAKEEGYCGDISRTIPVDGVYSPRQRQLYEIVLGCNKAVIGFAKPGITLRELNAFARDYLAQRCLEEGVISSYDDIDRIYFHSVSHHIGLDDHDPMDRDKPLEEGNVISDEPGLYIKEEGIGIRIEDDLLITDRGAKNLSSFIPKEIEEIEHYFAAGR</sequence>
<evidence type="ECO:0000313" key="10">
    <source>
        <dbReference type="Proteomes" id="UP000824070"/>
    </source>
</evidence>
<dbReference type="AlphaFoldDB" id="A0A9D1S2L5"/>
<dbReference type="GO" id="GO:0070006">
    <property type="term" value="F:metalloaminopeptidase activity"/>
    <property type="evidence" value="ECO:0007669"/>
    <property type="project" value="InterPro"/>
</dbReference>
<comment type="similarity">
    <text evidence="3">Belongs to the peptidase M24B family.</text>
</comment>
<dbReference type="SUPFAM" id="SSF53092">
    <property type="entry name" value="Creatinase/prolidase N-terminal domain"/>
    <property type="match status" value="1"/>
</dbReference>
<dbReference type="SMART" id="SM01011">
    <property type="entry name" value="AMP_N"/>
    <property type="match status" value="1"/>
</dbReference>
<evidence type="ECO:0000256" key="5">
    <source>
        <dbReference type="ARBA" id="ARBA00022723"/>
    </source>
</evidence>
<reference evidence="9" key="1">
    <citation type="submission" date="2020-10" db="EMBL/GenBank/DDBJ databases">
        <authorList>
            <person name="Gilroy R."/>
        </authorList>
    </citation>
    <scope>NUCLEOTIDE SEQUENCE</scope>
    <source>
        <strain evidence="9">ChiGjej1B1-22543</strain>
    </source>
</reference>
<evidence type="ECO:0000256" key="7">
    <source>
        <dbReference type="ARBA" id="ARBA00023211"/>
    </source>
</evidence>
<keyword evidence="9" id="KW-0031">Aminopeptidase</keyword>
<comment type="catalytic activity">
    <reaction evidence="1">
        <text>Release of any N-terminal amino acid, including proline, that is linked to proline, even from a dipeptide or tripeptide.</text>
        <dbReference type="EC" id="3.4.11.9"/>
    </reaction>
</comment>
<dbReference type="InterPro" id="IPR007865">
    <property type="entry name" value="Aminopep_P_N"/>
</dbReference>
<dbReference type="EC" id="3.4.11.9" evidence="4"/>
<dbReference type="SUPFAM" id="SSF55920">
    <property type="entry name" value="Creatinase/aminopeptidase"/>
    <property type="match status" value="1"/>
</dbReference>
<evidence type="ECO:0000313" key="9">
    <source>
        <dbReference type="EMBL" id="HIU45349.1"/>
    </source>
</evidence>
<keyword evidence="6" id="KW-0378">Hydrolase</keyword>
<reference evidence="9" key="2">
    <citation type="journal article" date="2021" name="PeerJ">
        <title>Extensive microbial diversity within the chicken gut microbiome revealed by metagenomics and culture.</title>
        <authorList>
            <person name="Gilroy R."/>
            <person name="Ravi A."/>
            <person name="Getino M."/>
            <person name="Pursley I."/>
            <person name="Horton D.L."/>
            <person name="Alikhan N.F."/>
            <person name="Baker D."/>
            <person name="Gharbi K."/>
            <person name="Hall N."/>
            <person name="Watson M."/>
            <person name="Adriaenssens E.M."/>
            <person name="Foster-Nyarko E."/>
            <person name="Jarju S."/>
            <person name="Secka A."/>
            <person name="Antonio M."/>
            <person name="Oren A."/>
            <person name="Chaudhuri R.R."/>
            <person name="La Ragione R."/>
            <person name="Hildebrand F."/>
            <person name="Pallen M.J."/>
        </authorList>
    </citation>
    <scope>NUCLEOTIDE SEQUENCE</scope>
    <source>
        <strain evidence="9">ChiGjej1B1-22543</strain>
    </source>
</reference>
<evidence type="ECO:0000256" key="4">
    <source>
        <dbReference type="ARBA" id="ARBA00012574"/>
    </source>
</evidence>
<dbReference type="Gene3D" id="3.90.230.10">
    <property type="entry name" value="Creatinase/methionine aminopeptidase superfamily"/>
    <property type="match status" value="1"/>
</dbReference>
<comment type="cofactor">
    <cofactor evidence="2">
        <name>Mn(2+)</name>
        <dbReference type="ChEBI" id="CHEBI:29035"/>
    </cofactor>
</comment>
<name>A0A9D1S2L5_9FIRM</name>
<dbReference type="GO" id="GO:0006508">
    <property type="term" value="P:proteolysis"/>
    <property type="evidence" value="ECO:0007669"/>
    <property type="project" value="TreeGrafter"/>
</dbReference>
<dbReference type="Gene3D" id="3.40.350.10">
    <property type="entry name" value="Creatinase/prolidase N-terminal domain"/>
    <property type="match status" value="1"/>
</dbReference>
<proteinExistence type="inferred from homology"/>
<protein>
    <recommendedName>
        <fullName evidence="4">Xaa-Pro aminopeptidase</fullName>
        <ecNumber evidence="4">3.4.11.9</ecNumber>
    </recommendedName>
</protein>
<accession>A0A9D1S2L5</accession>
<keyword evidence="9" id="KW-0645">Protease</keyword>
<organism evidence="9 10">
    <name type="scientific">Candidatus Alloenteromonas pullicola</name>
    <dbReference type="NCBI Taxonomy" id="2840784"/>
    <lineage>
        <taxon>Bacteria</taxon>
        <taxon>Bacillati</taxon>
        <taxon>Bacillota</taxon>
        <taxon>Bacillota incertae sedis</taxon>
        <taxon>Candidatus Alloenteromonas</taxon>
    </lineage>
</organism>
<evidence type="ECO:0000256" key="3">
    <source>
        <dbReference type="ARBA" id="ARBA00008766"/>
    </source>
</evidence>
<gene>
    <name evidence="9" type="ORF">IAC52_03515</name>
</gene>
<dbReference type="InterPro" id="IPR029149">
    <property type="entry name" value="Creatin/AminoP/Spt16_N"/>
</dbReference>
<dbReference type="Proteomes" id="UP000824070">
    <property type="component" value="Unassembled WGS sequence"/>
</dbReference>
<dbReference type="Pfam" id="PF00557">
    <property type="entry name" value="Peptidase_M24"/>
    <property type="match status" value="1"/>
</dbReference>
<dbReference type="GO" id="GO:0030145">
    <property type="term" value="F:manganese ion binding"/>
    <property type="evidence" value="ECO:0007669"/>
    <property type="project" value="InterPro"/>
</dbReference>
<comment type="caution">
    <text evidence="9">The sequence shown here is derived from an EMBL/GenBank/DDBJ whole genome shotgun (WGS) entry which is preliminary data.</text>
</comment>
<keyword evidence="7" id="KW-0464">Manganese</keyword>
<dbReference type="PANTHER" id="PTHR43226:SF4">
    <property type="entry name" value="XAA-PRO AMINOPEPTIDASE 3"/>
    <property type="match status" value="1"/>
</dbReference>
<dbReference type="PANTHER" id="PTHR43226">
    <property type="entry name" value="XAA-PRO AMINOPEPTIDASE 3"/>
    <property type="match status" value="1"/>
</dbReference>
<feature type="domain" description="Aminopeptidase P N-terminal" evidence="8">
    <location>
        <begin position="1"/>
        <end position="127"/>
    </location>
</feature>
<evidence type="ECO:0000259" key="8">
    <source>
        <dbReference type="SMART" id="SM01011"/>
    </source>
</evidence>
<dbReference type="InterPro" id="IPR036005">
    <property type="entry name" value="Creatinase/aminopeptidase-like"/>
</dbReference>
<evidence type="ECO:0000256" key="2">
    <source>
        <dbReference type="ARBA" id="ARBA00001936"/>
    </source>
</evidence>
<evidence type="ECO:0000256" key="6">
    <source>
        <dbReference type="ARBA" id="ARBA00022801"/>
    </source>
</evidence>
<dbReference type="EMBL" id="DVMV01000024">
    <property type="protein sequence ID" value="HIU45349.1"/>
    <property type="molecule type" value="Genomic_DNA"/>
</dbReference>
<keyword evidence="5" id="KW-0479">Metal-binding</keyword>